<accession>A0A8J7JD24</accession>
<feature type="domain" description="Ice-binding protein C-terminal" evidence="1">
    <location>
        <begin position="135"/>
        <end position="156"/>
    </location>
</feature>
<sequence>MGWTQDNPILPQIVESGQWIFEDVPSRHWFDPPTAYGSCYTMLDDSLFTEILDFPIGIDEDNSFKISVDDTTLGEFSPGENVDFISLLGGGVSSFTLTEIDPLIDTEDPSAFPLQLAFNTKTADFKMEALSKPSTVPEPRTMMGLLVLGLIGICSRVKFYRKLD</sequence>
<reference evidence="2" key="1">
    <citation type="submission" date="2020-10" db="EMBL/GenBank/DDBJ databases">
        <authorList>
            <person name="Castelo-Branco R."/>
            <person name="Eusebio N."/>
            <person name="Adriana R."/>
            <person name="Vieira A."/>
            <person name="Brugerolle De Fraissinette N."/>
            <person name="Rezende De Castro R."/>
            <person name="Schneider M.P."/>
            <person name="Vasconcelos V."/>
            <person name="Leao P.N."/>
        </authorList>
    </citation>
    <scope>NUCLEOTIDE SEQUENCE</scope>
    <source>
        <strain evidence="2">LEGE 07157</strain>
    </source>
</reference>
<organism evidence="2 3">
    <name type="scientific">Lusitaniella coriacea LEGE 07157</name>
    <dbReference type="NCBI Taxonomy" id="945747"/>
    <lineage>
        <taxon>Bacteria</taxon>
        <taxon>Bacillati</taxon>
        <taxon>Cyanobacteriota</taxon>
        <taxon>Cyanophyceae</taxon>
        <taxon>Spirulinales</taxon>
        <taxon>Lusitaniellaceae</taxon>
        <taxon>Lusitaniella</taxon>
    </lineage>
</organism>
<evidence type="ECO:0000259" key="1">
    <source>
        <dbReference type="Pfam" id="PF07589"/>
    </source>
</evidence>
<evidence type="ECO:0000313" key="2">
    <source>
        <dbReference type="EMBL" id="MBE9118075.1"/>
    </source>
</evidence>
<protein>
    <submittedName>
        <fullName evidence="2">PEP-CTERM sorting domain-containing protein</fullName>
    </submittedName>
</protein>
<proteinExistence type="predicted"/>
<dbReference type="InterPro" id="IPR013424">
    <property type="entry name" value="Ice-binding_C"/>
</dbReference>
<keyword evidence="3" id="KW-1185">Reference proteome</keyword>
<dbReference type="EMBL" id="JADEWZ010000037">
    <property type="protein sequence ID" value="MBE9118075.1"/>
    <property type="molecule type" value="Genomic_DNA"/>
</dbReference>
<comment type="caution">
    <text evidence="2">The sequence shown here is derived from an EMBL/GenBank/DDBJ whole genome shotgun (WGS) entry which is preliminary data.</text>
</comment>
<gene>
    <name evidence="2" type="ORF">IQ249_19445</name>
</gene>
<dbReference type="AlphaFoldDB" id="A0A8J7JD24"/>
<dbReference type="Pfam" id="PF07589">
    <property type="entry name" value="PEP-CTERM"/>
    <property type="match status" value="1"/>
</dbReference>
<evidence type="ECO:0000313" key="3">
    <source>
        <dbReference type="Proteomes" id="UP000654482"/>
    </source>
</evidence>
<name>A0A8J7JD24_9CYAN</name>
<dbReference type="Proteomes" id="UP000654482">
    <property type="component" value="Unassembled WGS sequence"/>
</dbReference>